<comment type="catalytic activity">
    <reaction evidence="1 12">
        <text>AMP + diphosphate = 5-phospho-alpha-D-ribose 1-diphosphate + adenine</text>
        <dbReference type="Rhea" id="RHEA:16609"/>
        <dbReference type="ChEBI" id="CHEBI:16708"/>
        <dbReference type="ChEBI" id="CHEBI:33019"/>
        <dbReference type="ChEBI" id="CHEBI:58017"/>
        <dbReference type="ChEBI" id="CHEBI:456215"/>
        <dbReference type="EC" id="2.4.2.7"/>
    </reaction>
</comment>
<feature type="domain" description="Phosphoribosyltransferase" evidence="13">
    <location>
        <begin position="41"/>
        <end position="148"/>
    </location>
</feature>
<keyword evidence="8 12" id="KW-0963">Cytoplasm</keyword>
<dbReference type="GO" id="GO:0006168">
    <property type="term" value="P:adenine salvage"/>
    <property type="evidence" value="ECO:0007669"/>
    <property type="project" value="InterPro"/>
</dbReference>
<comment type="pathway">
    <text evidence="4 12">Purine metabolism; AMP biosynthesis via salvage pathway; AMP from adenine: step 1/1.</text>
</comment>
<evidence type="ECO:0000256" key="6">
    <source>
        <dbReference type="ARBA" id="ARBA00011738"/>
    </source>
</evidence>
<dbReference type="PANTHER" id="PTHR32315:SF3">
    <property type="entry name" value="ADENINE PHOSPHORIBOSYLTRANSFERASE"/>
    <property type="match status" value="1"/>
</dbReference>
<dbReference type="InterPro" id="IPR000836">
    <property type="entry name" value="PRTase_dom"/>
</dbReference>
<dbReference type="EMBL" id="BLTE01000014">
    <property type="protein sequence ID" value="GFK95164.1"/>
    <property type="molecule type" value="Genomic_DNA"/>
</dbReference>
<dbReference type="GO" id="GO:0006166">
    <property type="term" value="P:purine ribonucleoside salvage"/>
    <property type="evidence" value="ECO:0007669"/>
    <property type="project" value="UniProtKB-UniRule"/>
</dbReference>
<dbReference type="EC" id="2.4.2.7" evidence="7 12"/>
<dbReference type="GO" id="GO:0016208">
    <property type="term" value="F:AMP binding"/>
    <property type="evidence" value="ECO:0007669"/>
    <property type="project" value="TreeGrafter"/>
</dbReference>
<dbReference type="Proteomes" id="UP000494245">
    <property type="component" value="Unassembled WGS sequence"/>
</dbReference>
<dbReference type="SUPFAM" id="SSF53271">
    <property type="entry name" value="PRTase-like"/>
    <property type="match status" value="1"/>
</dbReference>
<keyword evidence="10 12" id="KW-0808">Transferase</keyword>
<comment type="function">
    <text evidence="2 12">Catalyzes a salvage reaction resulting in the formation of AMP, that is energically less costly than de novo synthesis.</text>
</comment>
<organism evidence="14 15">
    <name type="scientific">Fundidesulfovibrio magnetotacticus</name>
    <dbReference type="NCBI Taxonomy" id="2730080"/>
    <lineage>
        <taxon>Bacteria</taxon>
        <taxon>Pseudomonadati</taxon>
        <taxon>Thermodesulfobacteriota</taxon>
        <taxon>Desulfovibrionia</taxon>
        <taxon>Desulfovibrionales</taxon>
        <taxon>Desulfovibrionaceae</taxon>
        <taxon>Fundidesulfovibrio</taxon>
    </lineage>
</organism>
<dbReference type="FunFam" id="3.40.50.2020:FF:000004">
    <property type="entry name" value="Adenine phosphoribosyltransferase"/>
    <property type="match status" value="1"/>
</dbReference>
<dbReference type="GO" id="GO:0002055">
    <property type="term" value="F:adenine binding"/>
    <property type="evidence" value="ECO:0007669"/>
    <property type="project" value="TreeGrafter"/>
</dbReference>
<evidence type="ECO:0000256" key="3">
    <source>
        <dbReference type="ARBA" id="ARBA00004496"/>
    </source>
</evidence>
<dbReference type="HAMAP" id="MF_00004">
    <property type="entry name" value="Aden_phosphoribosyltr"/>
    <property type="match status" value="1"/>
</dbReference>
<proteinExistence type="inferred from homology"/>
<keyword evidence="9 12" id="KW-0328">Glycosyltransferase</keyword>
<evidence type="ECO:0000256" key="8">
    <source>
        <dbReference type="ARBA" id="ARBA00022490"/>
    </source>
</evidence>
<evidence type="ECO:0000313" key="14">
    <source>
        <dbReference type="EMBL" id="GFK95164.1"/>
    </source>
</evidence>
<evidence type="ECO:0000256" key="12">
    <source>
        <dbReference type="HAMAP-Rule" id="MF_00004"/>
    </source>
</evidence>
<dbReference type="InterPro" id="IPR029057">
    <property type="entry name" value="PRTase-like"/>
</dbReference>
<dbReference type="InterPro" id="IPR005764">
    <property type="entry name" value="Ade_phspho_trans"/>
</dbReference>
<dbReference type="InterPro" id="IPR050054">
    <property type="entry name" value="UPRTase/APRTase"/>
</dbReference>
<evidence type="ECO:0000256" key="9">
    <source>
        <dbReference type="ARBA" id="ARBA00022676"/>
    </source>
</evidence>
<dbReference type="RefSeq" id="WP_173085922.1">
    <property type="nucleotide sequence ID" value="NZ_BLTE01000014.1"/>
</dbReference>
<evidence type="ECO:0000259" key="13">
    <source>
        <dbReference type="Pfam" id="PF00156"/>
    </source>
</evidence>
<dbReference type="GO" id="GO:0044209">
    <property type="term" value="P:AMP salvage"/>
    <property type="evidence" value="ECO:0007669"/>
    <property type="project" value="UniProtKB-UniRule"/>
</dbReference>
<dbReference type="NCBIfam" id="NF002636">
    <property type="entry name" value="PRK02304.1-5"/>
    <property type="match status" value="1"/>
</dbReference>
<evidence type="ECO:0000313" key="15">
    <source>
        <dbReference type="Proteomes" id="UP000494245"/>
    </source>
</evidence>
<evidence type="ECO:0000256" key="2">
    <source>
        <dbReference type="ARBA" id="ARBA00003968"/>
    </source>
</evidence>
<keyword evidence="15" id="KW-1185">Reference proteome</keyword>
<comment type="similarity">
    <text evidence="5 12">Belongs to the purine/pyrimidine phosphoribosyltransferase family.</text>
</comment>
<gene>
    <name evidence="12 14" type="primary">apt</name>
    <name evidence="14" type="ORF">NNJEOMEG_03022</name>
</gene>
<dbReference type="GO" id="GO:0003999">
    <property type="term" value="F:adenine phosphoribosyltransferase activity"/>
    <property type="evidence" value="ECO:0007669"/>
    <property type="project" value="UniProtKB-UniRule"/>
</dbReference>
<comment type="subunit">
    <text evidence="6 12">Homodimer.</text>
</comment>
<dbReference type="AlphaFoldDB" id="A0A6V8LTW0"/>
<dbReference type="GO" id="GO:0005737">
    <property type="term" value="C:cytoplasm"/>
    <property type="evidence" value="ECO:0007669"/>
    <property type="project" value="UniProtKB-SubCell"/>
</dbReference>
<evidence type="ECO:0000256" key="5">
    <source>
        <dbReference type="ARBA" id="ARBA00008391"/>
    </source>
</evidence>
<comment type="subcellular location">
    <subcellularLocation>
        <location evidence="3 12">Cytoplasm</location>
    </subcellularLocation>
</comment>
<name>A0A6V8LTW0_9BACT</name>
<evidence type="ECO:0000256" key="11">
    <source>
        <dbReference type="ARBA" id="ARBA00022726"/>
    </source>
</evidence>
<dbReference type="Pfam" id="PF00156">
    <property type="entry name" value="Pribosyltran"/>
    <property type="match status" value="1"/>
</dbReference>
<evidence type="ECO:0000256" key="1">
    <source>
        <dbReference type="ARBA" id="ARBA00000868"/>
    </source>
</evidence>
<reference evidence="14 15" key="2">
    <citation type="submission" date="2020-05" db="EMBL/GenBank/DDBJ databases">
        <title>Draft genome sequence of Desulfovibrio sp. strainFSS-1.</title>
        <authorList>
            <person name="Shimoshige H."/>
            <person name="Kobayashi H."/>
            <person name="Maekawa T."/>
        </authorList>
    </citation>
    <scope>NUCLEOTIDE SEQUENCE [LARGE SCALE GENOMIC DNA]</scope>
    <source>
        <strain evidence="14 15">SIID29052-01</strain>
    </source>
</reference>
<dbReference type="NCBIfam" id="TIGR01090">
    <property type="entry name" value="apt"/>
    <property type="match status" value="1"/>
</dbReference>
<protein>
    <recommendedName>
        <fullName evidence="7 12">Adenine phosphoribosyltransferase</fullName>
        <shortName evidence="12">APRT</shortName>
        <ecNumber evidence="7 12">2.4.2.7</ecNumber>
    </recommendedName>
</protein>
<dbReference type="PANTHER" id="PTHR32315">
    <property type="entry name" value="ADENINE PHOSPHORIBOSYLTRANSFERASE"/>
    <property type="match status" value="1"/>
</dbReference>
<reference evidence="14 15" key="1">
    <citation type="submission" date="2020-04" db="EMBL/GenBank/DDBJ databases">
        <authorList>
            <consortium name="Desulfovibrio sp. FSS-1 genome sequencing consortium"/>
            <person name="Shimoshige H."/>
            <person name="Kobayashi H."/>
            <person name="Maekawa T."/>
        </authorList>
    </citation>
    <scope>NUCLEOTIDE SEQUENCE [LARGE SCALE GENOMIC DNA]</scope>
    <source>
        <strain evidence="14 15">SIID29052-01</strain>
    </source>
</reference>
<dbReference type="UniPathway" id="UPA00588">
    <property type="reaction ID" value="UER00646"/>
</dbReference>
<comment type="caution">
    <text evidence="14">The sequence shown here is derived from an EMBL/GenBank/DDBJ whole genome shotgun (WGS) entry which is preliminary data.</text>
</comment>
<dbReference type="Gene3D" id="3.40.50.2020">
    <property type="match status" value="1"/>
</dbReference>
<evidence type="ECO:0000256" key="4">
    <source>
        <dbReference type="ARBA" id="ARBA00004659"/>
    </source>
</evidence>
<sequence length="171" mass="18553">MDLRALLREIPDVPKPGILFFDITPLLGDGVAFRKAIDTFAERFADKGATKVVCAEARGFIFGAALAYKLGIGFVPVRKPGKLPWKTASVTYDLEYGTDTLCMHEDALLHGEKVLVIDDVLATGGTLTGMLQLMKNFEAEIVGIGILVELCFLNGRDKLNGLPLDSIIQIS</sequence>
<accession>A0A6V8LTW0</accession>
<evidence type="ECO:0000256" key="10">
    <source>
        <dbReference type="ARBA" id="ARBA00022679"/>
    </source>
</evidence>
<dbReference type="CDD" id="cd06223">
    <property type="entry name" value="PRTases_typeI"/>
    <property type="match status" value="1"/>
</dbReference>
<dbReference type="NCBIfam" id="NF002634">
    <property type="entry name" value="PRK02304.1-3"/>
    <property type="match status" value="1"/>
</dbReference>
<keyword evidence="11 12" id="KW-0660">Purine salvage</keyword>
<evidence type="ECO:0000256" key="7">
    <source>
        <dbReference type="ARBA" id="ARBA00011893"/>
    </source>
</evidence>